<dbReference type="GO" id="GO:0004852">
    <property type="term" value="F:uroporphyrinogen-III synthase activity"/>
    <property type="evidence" value="ECO:0007669"/>
    <property type="project" value="UniProtKB-EC"/>
</dbReference>
<proteinExistence type="predicted"/>
<dbReference type="CDD" id="cd06578">
    <property type="entry name" value="HemD"/>
    <property type="match status" value="1"/>
</dbReference>
<dbReference type="InterPro" id="IPR003754">
    <property type="entry name" value="4pyrrol_synth_uPrphyn_synth"/>
</dbReference>
<dbReference type="NCBIfam" id="NF004584">
    <property type="entry name" value="PRK05928.2-1"/>
    <property type="match status" value="1"/>
</dbReference>
<dbReference type="Proteomes" id="UP001220509">
    <property type="component" value="Chromosome"/>
</dbReference>
<dbReference type="GO" id="GO:0006780">
    <property type="term" value="P:uroporphyrinogen III biosynthetic process"/>
    <property type="evidence" value="ECO:0007669"/>
    <property type="project" value="InterPro"/>
</dbReference>
<dbReference type="RefSeq" id="WP_273616068.1">
    <property type="nucleotide sequence ID" value="NZ_CP117416.1"/>
</dbReference>
<dbReference type="EMBL" id="CP117416">
    <property type="protein sequence ID" value="WCT57909.1"/>
    <property type="molecule type" value="Genomic_DNA"/>
</dbReference>
<keyword evidence="2" id="KW-0456">Lyase</keyword>
<dbReference type="PANTHER" id="PTHR40082:SF1">
    <property type="entry name" value="BLR5956 PROTEIN"/>
    <property type="match status" value="1"/>
</dbReference>
<sequence>MNKVAKPLSGKTIVIAGSRKLDEMSSLIQKQGGTAIVRSLQGVTTFKEQEMEQELRLFIENQPEWVIFTTGIGAKALFDAADRLGIKDAFVQTVQQAKIAIRGYKTYNFLKTQELAPDIRDSDGTMKGLEEQLESVTFTKEQIWIQLHGEPAPDLVQFLEAKGASSVHTLLPYLNIEPEAETLQQLRKDIQQSQIDAICFTTAVQVRYLFKDASKNGYEDELRSALNQQVLAVSVGKVTSEALTQAGITRIVAPENERMGAMIIEMAKYYEEQK</sequence>
<feature type="domain" description="Tetrapyrrole biosynthesis uroporphyrinogen III synthase" evidence="1">
    <location>
        <begin position="22"/>
        <end position="263"/>
    </location>
</feature>
<dbReference type="InterPro" id="IPR039793">
    <property type="entry name" value="UROS/Hem4"/>
</dbReference>
<reference evidence="2 3" key="1">
    <citation type="submission" date="2023-02" db="EMBL/GenBank/DDBJ databases">
        <title>Genome sequence of Paenibacillus kyungheensis KACC 18744.</title>
        <authorList>
            <person name="Kim S."/>
            <person name="Heo J."/>
            <person name="Kwon S.-W."/>
        </authorList>
    </citation>
    <scope>NUCLEOTIDE SEQUENCE [LARGE SCALE GENOMIC DNA]</scope>
    <source>
        <strain evidence="2 3">KACC 18744</strain>
    </source>
</reference>
<dbReference type="SUPFAM" id="SSF69618">
    <property type="entry name" value="HemD-like"/>
    <property type="match status" value="1"/>
</dbReference>
<dbReference type="InterPro" id="IPR036108">
    <property type="entry name" value="4pyrrol_syn_uPrphyn_synt_sf"/>
</dbReference>
<dbReference type="Pfam" id="PF02602">
    <property type="entry name" value="HEM4"/>
    <property type="match status" value="1"/>
</dbReference>
<evidence type="ECO:0000313" key="3">
    <source>
        <dbReference type="Proteomes" id="UP001220509"/>
    </source>
</evidence>
<dbReference type="PANTHER" id="PTHR40082">
    <property type="entry name" value="BLR5956 PROTEIN"/>
    <property type="match status" value="1"/>
</dbReference>
<accession>A0AAX3M6L2</accession>
<dbReference type="AlphaFoldDB" id="A0AAX3M6L2"/>
<organism evidence="2 3">
    <name type="scientific">Paenibacillus kyungheensis</name>
    <dbReference type="NCBI Taxonomy" id="1452732"/>
    <lineage>
        <taxon>Bacteria</taxon>
        <taxon>Bacillati</taxon>
        <taxon>Bacillota</taxon>
        <taxon>Bacilli</taxon>
        <taxon>Bacillales</taxon>
        <taxon>Paenibacillaceae</taxon>
        <taxon>Paenibacillus</taxon>
    </lineage>
</organism>
<dbReference type="KEGG" id="pka:PQ456_10455"/>
<gene>
    <name evidence="2" type="ORF">PQ456_10455</name>
</gene>
<keyword evidence="3" id="KW-1185">Reference proteome</keyword>
<evidence type="ECO:0000313" key="2">
    <source>
        <dbReference type="EMBL" id="WCT57909.1"/>
    </source>
</evidence>
<name>A0AAX3M6L2_9BACL</name>
<evidence type="ECO:0000259" key="1">
    <source>
        <dbReference type="Pfam" id="PF02602"/>
    </source>
</evidence>
<protein>
    <submittedName>
        <fullName evidence="2">Uroporphyrinogen-III synthase</fullName>
        <ecNumber evidence="2">4.2.1.75</ecNumber>
    </submittedName>
</protein>
<dbReference type="EC" id="4.2.1.75" evidence="2"/>
<dbReference type="Gene3D" id="3.40.50.10090">
    <property type="match status" value="2"/>
</dbReference>